<name>A0A5B7I7P0_PORTR</name>
<proteinExistence type="predicted"/>
<dbReference type="Proteomes" id="UP000324222">
    <property type="component" value="Unassembled WGS sequence"/>
</dbReference>
<keyword evidence="3" id="KW-1185">Reference proteome</keyword>
<feature type="region of interest" description="Disordered" evidence="1">
    <location>
        <begin position="39"/>
        <end position="65"/>
    </location>
</feature>
<evidence type="ECO:0000313" key="2">
    <source>
        <dbReference type="EMBL" id="MPC76804.1"/>
    </source>
</evidence>
<gene>
    <name evidence="2" type="ORF">E2C01_071236</name>
</gene>
<accession>A0A5B7I7P0</accession>
<protein>
    <submittedName>
        <fullName evidence="2">Uncharacterized protein</fullName>
    </submittedName>
</protein>
<comment type="caution">
    <text evidence="2">The sequence shown here is derived from an EMBL/GenBank/DDBJ whole genome shotgun (WGS) entry which is preliminary data.</text>
</comment>
<evidence type="ECO:0000256" key="1">
    <source>
        <dbReference type="SAM" id="MobiDB-lite"/>
    </source>
</evidence>
<dbReference type="AlphaFoldDB" id="A0A5B7I7P0"/>
<sequence>MLRAGRNNAPAARLPFTPCWEPFDDAEEAEFIGQGGKVKGGRVRVAPGHSKKVVARNDSLKERKD</sequence>
<dbReference type="EMBL" id="VSRR010044262">
    <property type="protein sequence ID" value="MPC76804.1"/>
    <property type="molecule type" value="Genomic_DNA"/>
</dbReference>
<organism evidence="2 3">
    <name type="scientific">Portunus trituberculatus</name>
    <name type="common">Swimming crab</name>
    <name type="synonym">Neptunus trituberculatus</name>
    <dbReference type="NCBI Taxonomy" id="210409"/>
    <lineage>
        <taxon>Eukaryota</taxon>
        <taxon>Metazoa</taxon>
        <taxon>Ecdysozoa</taxon>
        <taxon>Arthropoda</taxon>
        <taxon>Crustacea</taxon>
        <taxon>Multicrustacea</taxon>
        <taxon>Malacostraca</taxon>
        <taxon>Eumalacostraca</taxon>
        <taxon>Eucarida</taxon>
        <taxon>Decapoda</taxon>
        <taxon>Pleocyemata</taxon>
        <taxon>Brachyura</taxon>
        <taxon>Eubrachyura</taxon>
        <taxon>Portunoidea</taxon>
        <taxon>Portunidae</taxon>
        <taxon>Portuninae</taxon>
        <taxon>Portunus</taxon>
    </lineage>
</organism>
<reference evidence="2 3" key="1">
    <citation type="submission" date="2019-05" db="EMBL/GenBank/DDBJ databases">
        <title>Another draft genome of Portunus trituberculatus and its Hox gene families provides insights of decapod evolution.</title>
        <authorList>
            <person name="Jeong J.-H."/>
            <person name="Song I."/>
            <person name="Kim S."/>
            <person name="Choi T."/>
            <person name="Kim D."/>
            <person name="Ryu S."/>
            <person name="Kim W."/>
        </authorList>
    </citation>
    <scope>NUCLEOTIDE SEQUENCE [LARGE SCALE GENOMIC DNA]</scope>
    <source>
        <tissue evidence="2">Muscle</tissue>
    </source>
</reference>
<evidence type="ECO:0000313" key="3">
    <source>
        <dbReference type="Proteomes" id="UP000324222"/>
    </source>
</evidence>